<dbReference type="Proteomes" id="UP000076154">
    <property type="component" value="Unassembled WGS sequence"/>
</dbReference>
<sequence length="153" mass="16977">MHLHKSLFLLFSHAFLAILLTPILAIPTFDRSIYGRCRKGLPFDCPPEQVCVWRIESGLRGTCVPESEQANYPWEPFAPVKRKPVPAIPEECNKQQCPFGMTCKAGCAGGSNLVPVQPHVAPAQKKGKHPNILRNPVGYFRGKFKGQSSEPKP</sequence>
<protein>
    <recommendedName>
        <fullName evidence="4">Secreted protein</fullName>
    </recommendedName>
</protein>
<keyword evidence="1" id="KW-0732">Signal</keyword>
<feature type="chain" id="PRO_5016851977" description="Secreted protein" evidence="1">
    <location>
        <begin position="26"/>
        <end position="153"/>
    </location>
</feature>
<dbReference type="EMBL" id="LUEZ02000041">
    <property type="protein sequence ID" value="RDB25091.1"/>
    <property type="molecule type" value="Genomic_DNA"/>
</dbReference>
<gene>
    <name evidence="2" type="ORF">Hypma_007421</name>
</gene>
<dbReference type="AlphaFoldDB" id="A0A369JS27"/>
<proteinExistence type="predicted"/>
<accession>A0A369JS27</accession>
<comment type="caution">
    <text evidence="2">The sequence shown here is derived from an EMBL/GenBank/DDBJ whole genome shotgun (WGS) entry which is preliminary data.</text>
</comment>
<evidence type="ECO:0008006" key="4">
    <source>
        <dbReference type="Google" id="ProtNLM"/>
    </source>
</evidence>
<dbReference type="InParanoid" id="A0A369JS27"/>
<feature type="signal peptide" evidence="1">
    <location>
        <begin position="1"/>
        <end position="25"/>
    </location>
</feature>
<name>A0A369JS27_HYPMA</name>
<reference evidence="2" key="1">
    <citation type="submission" date="2018-04" db="EMBL/GenBank/DDBJ databases">
        <title>Whole genome sequencing of Hypsizygus marmoreus.</title>
        <authorList>
            <person name="Choi I.-G."/>
            <person name="Min B."/>
            <person name="Kim J.-G."/>
            <person name="Kim S."/>
            <person name="Oh Y.-L."/>
            <person name="Kong W.-S."/>
            <person name="Park H."/>
            <person name="Jeong J."/>
            <person name="Song E.-S."/>
        </authorList>
    </citation>
    <scope>NUCLEOTIDE SEQUENCE [LARGE SCALE GENOMIC DNA]</scope>
    <source>
        <strain evidence="2">51987-8</strain>
    </source>
</reference>
<keyword evidence="3" id="KW-1185">Reference proteome</keyword>
<organism evidence="2 3">
    <name type="scientific">Hypsizygus marmoreus</name>
    <name type="common">White beech mushroom</name>
    <name type="synonym">Agaricus marmoreus</name>
    <dbReference type="NCBI Taxonomy" id="39966"/>
    <lineage>
        <taxon>Eukaryota</taxon>
        <taxon>Fungi</taxon>
        <taxon>Dikarya</taxon>
        <taxon>Basidiomycota</taxon>
        <taxon>Agaricomycotina</taxon>
        <taxon>Agaricomycetes</taxon>
        <taxon>Agaricomycetidae</taxon>
        <taxon>Agaricales</taxon>
        <taxon>Tricholomatineae</taxon>
        <taxon>Lyophyllaceae</taxon>
        <taxon>Hypsizygus</taxon>
    </lineage>
</organism>
<evidence type="ECO:0000256" key="1">
    <source>
        <dbReference type="SAM" id="SignalP"/>
    </source>
</evidence>
<evidence type="ECO:0000313" key="3">
    <source>
        <dbReference type="Proteomes" id="UP000076154"/>
    </source>
</evidence>
<evidence type="ECO:0000313" key="2">
    <source>
        <dbReference type="EMBL" id="RDB25091.1"/>
    </source>
</evidence>